<feature type="compositionally biased region" description="Low complexity" evidence="1">
    <location>
        <begin position="274"/>
        <end position="289"/>
    </location>
</feature>
<feature type="compositionally biased region" description="Low complexity" evidence="1">
    <location>
        <begin position="73"/>
        <end position="90"/>
    </location>
</feature>
<feature type="compositionally biased region" description="Low complexity" evidence="1">
    <location>
        <begin position="230"/>
        <end position="241"/>
    </location>
</feature>
<dbReference type="OrthoDB" id="4117770at2759"/>
<organism evidence="2 3">
    <name type="scientific">Curvularia clavata</name>
    <dbReference type="NCBI Taxonomy" id="95742"/>
    <lineage>
        <taxon>Eukaryota</taxon>
        <taxon>Fungi</taxon>
        <taxon>Dikarya</taxon>
        <taxon>Ascomycota</taxon>
        <taxon>Pezizomycotina</taxon>
        <taxon>Dothideomycetes</taxon>
        <taxon>Pleosporomycetidae</taxon>
        <taxon>Pleosporales</taxon>
        <taxon>Pleosporineae</taxon>
        <taxon>Pleosporaceae</taxon>
        <taxon>Curvularia</taxon>
    </lineage>
</organism>
<feature type="compositionally biased region" description="Acidic residues" evidence="1">
    <location>
        <begin position="431"/>
        <end position="443"/>
    </location>
</feature>
<evidence type="ECO:0000313" key="3">
    <source>
        <dbReference type="Proteomes" id="UP001056012"/>
    </source>
</evidence>
<feature type="compositionally biased region" description="Polar residues" evidence="1">
    <location>
        <begin position="166"/>
        <end position="182"/>
    </location>
</feature>
<proteinExistence type="predicted"/>
<dbReference type="AlphaFoldDB" id="A0A9Q8ZAS2"/>
<name>A0A9Q8ZAS2_CURCL</name>
<dbReference type="VEuPathDB" id="FungiDB:yc1106_04197"/>
<reference evidence="2" key="1">
    <citation type="submission" date="2021-12" db="EMBL/GenBank/DDBJ databases">
        <title>Curvularia clavata genome.</title>
        <authorList>
            <person name="Cao Y."/>
        </authorList>
    </citation>
    <scope>NUCLEOTIDE SEQUENCE</scope>
    <source>
        <strain evidence="2">Yc1106</strain>
    </source>
</reference>
<feature type="compositionally biased region" description="Low complexity" evidence="1">
    <location>
        <begin position="113"/>
        <end position="123"/>
    </location>
</feature>
<feature type="compositionally biased region" description="Polar residues" evidence="1">
    <location>
        <begin position="128"/>
        <end position="138"/>
    </location>
</feature>
<feature type="region of interest" description="Disordered" evidence="1">
    <location>
        <begin position="389"/>
        <end position="459"/>
    </location>
</feature>
<feature type="compositionally biased region" description="Polar residues" evidence="1">
    <location>
        <begin position="253"/>
        <end position="269"/>
    </location>
</feature>
<sequence>MAPNAALTAQSPPARIPRLRYRNALPSDNVPKSSQGSGPHSPYTQEPPAALDPDINHPPFATHSSSKIARVTSSSLASLHSNNSSGNDSKSSSKKKKKSSSVLGFLSLKEPSQAAFEQFAQQQRKQTRGNSSPQSSYYVGQKLPQNVPKVNSKWDGVPGSVKNRHSTISQTSSKENRNSVLSKHSIPSPLKSPRWSESKLSVMTDGTRNPPNSIASLSVSNLSVQDAVHSPGFSSSPTSFPNTAPDFPDGPLTPSTPSFNAHMTDQSNLRPAKLSLDSPSDSRPSLDGSIHSRPHSPASSTTSADTITMDTADTIFRKLNDRSSPGALSKEIQVTDFQDRYKPDIVPESHDFLFQPQPTVEIRNNNTPTTYNHVPDEFIPQYVPVRPVQNFSRPTGFTGPPPVQRNTSMPPYRRTPSGPTLPTLYESSIADTEEADENDEDDDTRSIAPSTIAPSELSLHWYESPRERLGLGRRLQINDVLPWDEQRGATGKPKKSRLLGFGRSSKG</sequence>
<protein>
    <submittedName>
        <fullName evidence="2">Uncharacterized protein</fullName>
    </submittedName>
</protein>
<keyword evidence="3" id="KW-1185">Reference proteome</keyword>
<dbReference type="EMBL" id="CP089276">
    <property type="protein sequence ID" value="USP76923.1"/>
    <property type="molecule type" value="Genomic_DNA"/>
</dbReference>
<feature type="region of interest" description="Disordered" evidence="1">
    <location>
        <begin position="485"/>
        <end position="507"/>
    </location>
</feature>
<feature type="compositionally biased region" description="Polar residues" evidence="1">
    <location>
        <begin position="198"/>
        <end position="214"/>
    </location>
</feature>
<feature type="compositionally biased region" description="Polar residues" evidence="1">
    <location>
        <begin position="30"/>
        <end position="44"/>
    </location>
</feature>
<evidence type="ECO:0000313" key="2">
    <source>
        <dbReference type="EMBL" id="USP76923.1"/>
    </source>
</evidence>
<dbReference type="Proteomes" id="UP001056012">
    <property type="component" value="Chromosome 3"/>
</dbReference>
<feature type="region of interest" description="Disordered" evidence="1">
    <location>
        <begin position="1"/>
        <end position="214"/>
    </location>
</feature>
<evidence type="ECO:0000256" key="1">
    <source>
        <dbReference type="SAM" id="MobiDB-lite"/>
    </source>
</evidence>
<feature type="region of interest" description="Disordered" evidence="1">
    <location>
        <begin position="227"/>
        <end position="306"/>
    </location>
</feature>
<gene>
    <name evidence="2" type="ORF">yc1106_04197</name>
</gene>
<accession>A0A9Q8ZAS2</accession>